<dbReference type="EMBL" id="CP015079">
    <property type="protein sequence ID" value="ANH38560.1"/>
    <property type="molecule type" value="Genomic_DNA"/>
</dbReference>
<dbReference type="Pfam" id="PF01425">
    <property type="entry name" value="Amidase"/>
    <property type="match status" value="1"/>
</dbReference>
<dbReference type="SUPFAM" id="SSF75304">
    <property type="entry name" value="Amidase signature (AS) enzymes"/>
    <property type="match status" value="1"/>
</dbReference>
<dbReference type="PATRIC" id="fig|1300347.3.peg.2130"/>
<dbReference type="InterPro" id="IPR020556">
    <property type="entry name" value="Amidase_CS"/>
</dbReference>
<dbReference type="InterPro" id="IPR036928">
    <property type="entry name" value="AS_sf"/>
</dbReference>
<dbReference type="EC" id="6.3.5.-" evidence="2"/>
<dbReference type="GO" id="GO:0016874">
    <property type="term" value="F:ligase activity"/>
    <property type="evidence" value="ECO:0007669"/>
    <property type="project" value="UniProtKB-KW"/>
</dbReference>
<feature type="domain" description="Amidase" evidence="1">
    <location>
        <begin position="141"/>
        <end position="309"/>
    </location>
</feature>
<dbReference type="OrthoDB" id="182039at2"/>
<dbReference type="InterPro" id="IPR032710">
    <property type="entry name" value="NTF2-like_dom_sf"/>
</dbReference>
<evidence type="ECO:0000259" key="1">
    <source>
        <dbReference type="Pfam" id="PF01425"/>
    </source>
</evidence>
<dbReference type="RefSeq" id="WP_068109192.1">
    <property type="nucleotide sequence ID" value="NZ_CP015079.1"/>
</dbReference>
<dbReference type="PANTHER" id="PTHR46310">
    <property type="entry name" value="AMIDASE 1"/>
    <property type="match status" value="1"/>
</dbReference>
<keyword evidence="2" id="KW-0436">Ligase</keyword>
<dbReference type="STRING" id="1300347.I601_2135"/>
<sequence>MTAPSGPALPVPDGLVEAFRDYERAAAEGDTTALARFVAPGSSTLAGDPHGLLVGSDAITAYAAAPPPRRLVQTHVQVTDPDHALVVALTEHESGGRGQQTQLWARTADGWVITAAHTSEPPPALDSRIWRVVGDPLVPGTPGGPLSGESVAVKDVYAVAGHPVGGGNPAWEAGAPVERGDAKAVLGLVEAGADLRGIARADELGWSLFGANPHFGTPPNPRAPYRVPGGSSSGPASAVSLGHATIGLGTDTAGSVRVPAAYQGLYGVRTTHGAIGTHGVLALAPSFDSVGWLTRDADLLALVGDVLLPDTAGPAGTSELVLVPELLALAEPDVRDAVESWAAAQGLVVRETWSLGELDEWRRAFSTWQAWEAWTVRGPWLRERLHLLGPDVRARFEHAATIDERTAERAQGVVQTARTRLRELVGDRVLVLPTTPSVAPLLGSDLGPVRGATLLLTCLAPLGGLPAVSLPLRTAAGLPCGVSLTAAPGRDRDLLALAASLG</sequence>
<organism evidence="2 3">
    <name type="scientific">Nocardioides dokdonensis FR1436</name>
    <dbReference type="NCBI Taxonomy" id="1300347"/>
    <lineage>
        <taxon>Bacteria</taxon>
        <taxon>Bacillati</taxon>
        <taxon>Actinomycetota</taxon>
        <taxon>Actinomycetes</taxon>
        <taxon>Propionibacteriales</taxon>
        <taxon>Nocardioidaceae</taxon>
        <taxon>Nocardioides</taxon>
    </lineage>
</organism>
<dbReference type="Gene3D" id="3.10.450.50">
    <property type="match status" value="1"/>
</dbReference>
<dbReference type="PROSITE" id="PS00571">
    <property type="entry name" value="AMIDASES"/>
    <property type="match status" value="1"/>
</dbReference>
<protein>
    <submittedName>
        <fullName evidence="2">Glutamyl-tRNA(Gln) amidotransferase subunit A</fullName>
        <ecNumber evidence="2">6.3.5.-</ecNumber>
    </submittedName>
</protein>
<gene>
    <name evidence="2" type="primary">gatA_1</name>
    <name evidence="2" type="ORF">I601_2135</name>
</gene>
<keyword evidence="3" id="KW-1185">Reference proteome</keyword>
<accession>A0A1A9GLJ6</accession>
<dbReference type="InterPro" id="IPR024507">
    <property type="entry name" value="AtzH-like"/>
</dbReference>
<dbReference type="AlphaFoldDB" id="A0A1A9GLJ6"/>
<dbReference type="KEGG" id="ndk:I601_2135"/>
<dbReference type="Proteomes" id="UP000077868">
    <property type="component" value="Chromosome"/>
</dbReference>
<proteinExistence type="predicted"/>
<dbReference type="PANTHER" id="PTHR46310:SF7">
    <property type="entry name" value="AMIDASE 1"/>
    <property type="match status" value="1"/>
</dbReference>
<name>A0A1A9GLJ6_9ACTN</name>
<dbReference type="GO" id="GO:0016740">
    <property type="term" value="F:transferase activity"/>
    <property type="evidence" value="ECO:0007669"/>
    <property type="project" value="UniProtKB-KW"/>
</dbReference>
<dbReference type="Gene3D" id="3.90.1300.10">
    <property type="entry name" value="Amidase signature (AS) domain"/>
    <property type="match status" value="1"/>
</dbReference>
<evidence type="ECO:0000313" key="2">
    <source>
        <dbReference type="EMBL" id="ANH38560.1"/>
    </source>
</evidence>
<evidence type="ECO:0000313" key="3">
    <source>
        <dbReference type="Proteomes" id="UP000077868"/>
    </source>
</evidence>
<keyword evidence="2" id="KW-0808">Transferase</keyword>
<dbReference type="InterPro" id="IPR023631">
    <property type="entry name" value="Amidase_dom"/>
</dbReference>
<dbReference type="Pfam" id="PF11533">
    <property type="entry name" value="AtzH-like"/>
    <property type="match status" value="1"/>
</dbReference>
<dbReference type="SUPFAM" id="SSF54427">
    <property type="entry name" value="NTF2-like"/>
    <property type="match status" value="1"/>
</dbReference>
<reference evidence="2 3" key="1">
    <citation type="submission" date="2016-03" db="EMBL/GenBank/DDBJ databases">
        <title>Complete genome sequence of a soil Actinobacterium, Nocardioides dokdonensis FR1436.</title>
        <authorList>
            <person name="Kwon S.-K."/>
            <person name="Kim K."/>
            <person name="Kim J.F."/>
        </authorList>
    </citation>
    <scope>NUCLEOTIDE SEQUENCE [LARGE SCALE GENOMIC DNA]</scope>
    <source>
        <strain evidence="2 3">FR1436</strain>
    </source>
</reference>